<sequence length="194" mass="20568">MSTKGGLADQEHVWSTAESLLSSSEHPSTLRAGLHTQIPHTDVGGSSGAPSPPDRRWPQRALLHSASFMHLILTSAGEDAPPPPGWASGTALLGEVGCTYLPARCLLPHTPLAAGESVALTTRGSAHTALPPKRDTQASLPWEHEWSSPFGPGRAGSELTARGQMRLLQASGALAIGREGGYRHLVDRYSLTWF</sequence>
<proteinExistence type="predicted"/>
<dbReference type="Proteomes" id="UP001176941">
    <property type="component" value="Chromosome 5"/>
</dbReference>
<feature type="region of interest" description="Disordered" evidence="1">
    <location>
        <begin position="37"/>
        <end position="57"/>
    </location>
</feature>
<dbReference type="EMBL" id="OX459941">
    <property type="protein sequence ID" value="CAI9176055.1"/>
    <property type="molecule type" value="Genomic_DNA"/>
</dbReference>
<evidence type="ECO:0000313" key="3">
    <source>
        <dbReference type="Proteomes" id="UP001176941"/>
    </source>
</evidence>
<accession>A0ABN8ZQ62</accession>
<organism evidence="2 3">
    <name type="scientific">Rangifer tarandus platyrhynchus</name>
    <name type="common">Svalbard reindeer</name>
    <dbReference type="NCBI Taxonomy" id="3082113"/>
    <lineage>
        <taxon>Eukaryota</taxon>
        <taxon>Metazoa</taxon>
        <taxon>Chordata</taxon>
        <taxon>Craniata</taxon>
        <taxon>Vertebrata</taxon>
        <taxon>Euteleostomi</taxon>
        <taxon>Mammalia</taxon>
        <taxon>Eutheria</taxon>
        <taxon>Laurasiatheria</taxon>
        <taxon>Artiodactyla</taxon>
        <taxon>Ruminantia</taxon>
        <taxon>Pecora</taxon>
        <taxon>Cervidae</taxon>
        <taxon>Odocoileinae</taxon>
        <taxon>Rangifer</taxon>
    </lineage>
</organism>
<protein>
    <submittedName>
        <fullName evidence="2">Uncharacterized protein</fullName>
    </submittedName>
</protein>
<reference evidence="2" key="1">
    <citation type="submission" date="2023-04" db="EMBL/GenBank/DDBJ databases">
        <authorList>
            <consortium name="ELIXIR-Norway"/>
        </authorList>
    </citation>
    <scope>NUCLEOTIDE SEQUENCE [LARGE SCALE GENOMIC DNA]</scope>
</reference>
<gene>
    <name evidence="2" type="ORF">MRATA1EN1_LOCUS25017</name>
</gene>
<keyword evidence="3" id="KW-1185">Reference proteome</keyword>
<evidence type="ECO:0000313" key="2">
    <source>
        <dbReference type="EMBL" id="CAI9176055.1"/>
    </source>
</evidence>
<name>A0ABN8ZQ62_RANTA</name>
<evidence type="ECO:0000256" key="1">
    <source>
        <dbReference type="SAM" id="MobiDB-lite"/>
    </source>
</evidence>